<dbReference type="InterPro" id="IPR027463">
    <property type="entry name" value="AcrB_DN_DC_subdom"/>
</dbReference>
<reference evidence="11 12" key="1">
    <citation type="submission" date="2018-03" db="EMBL/GenBank/DDBJ databases">
        <title>Genomic Encyclopedia of Archaeal and Bacterial Type Strains, Phase II (KMG-II): from individual species to whole genera.</title>
        <authorList>
            <person name="Goeker M."/>
        </authorList>
    </citation>
    <scope>NUCLEOTIDE SEQUENCE [LARGE SCALE GENOMIC DNA]</scope>
    <source>
        <strain evidence="11 12">DSM 28229</strain>
    </source>
</reference>
<keyword evidence="4" id="KW-1003">Cell membrane</keyword>
<keyword evidence="12" id="KW-1185">Reference proteome</keyword>
<feature type="transmembrane region" description="Helical" evidence="9">
    <location>
        <begin position="890"/>
        <end position="914"/>
    </location>
</feature>
<dbReference type="NCBIfam" id="NF000282">
    <property type="entry name" value="RND_permease_1"/>
    <property type="match status" value="1"/>
</dbReference>
<dbReference type="NCBIfam" id="TIGR00915">
    <property type="entry name" value="2A0602"/>
    <property type="match status" value="1"/>
</dbReference>
<gene>
    <name evidence="11" type="ORF">BC781_10661</name>
</gene>
<dbReference type="SUPFAM" id="SSF82693">
    <property type="entry name" value="Multidrug efflux transporter AcrB pore domain, PN1, PN2, PC1 and PC2 subdomains"/>
    <property type="match status" value="4"/>
</dbReference>
<keyword evidence="5" id="KW-0997">Cell inner membrane</keyword>
<evidence type="ECO:0000256" key="7">
    <source>
        <dbReference type="ARBA" id="ARBA00022989"/>
    </source>
</evidence>
<dbReference type="GO" id="GO:0015562">
    <property type="term" value="F:efflux transmembrane transporter activity"/>
    <property type="evidence" value="ECO:0007669"/>
    <property type="project" value="InterPro"/>
</dbReference>
<organism evidence="11 12">
    <name type="scientific">Sediminitomix flava</name>
    <dbReference type="NCBI Taxonomy" id="379075"/>
    <lineage>
        <taxon>Bacteria</taxon>
        <taxon>Pseudomonadati</taxon>
        <taxon>Bacteroidota</taxon>
        <taxon>Cytophagia</taxon>
        <taxon>Cytophagales</taxon>
        <taxon>Flammeovirgaceae</taxon>
        <taxon>Sediminitomix</taxon>
    </lineage>
</organism>
<proteinExistence type="inferred from homology"/>
<feature type="transmembrane region" description="Helical" evidence="9">
    <location>
        <begin position="439"/>
        <end position="464"/>
    </location>
</feature>
<dbReference type="GO" id="GO:0042910">
    <property type="term" value="F:xenobiotic transmembrane transporter activity"/>
    <property type="evidence" value="ECO:0007669"/>
    <property type="project" value="TreeGrafter"/>
</dbReference>
<feature type="transmembrane region" description="Helical" evidence="9">
    <location>
        <begin position="476"/>
        <end position="499"/>
    </location>
</feature>
<dbReference type="SUPFAM" id="SSF82714">
    <property type="entry name" value="Multidrug efflux transporter AcrB TolC docking domain, DN and DC subdomains"/>
    <property type="match status" value="2"/>
</dbReference>
<feature type="transmembrane region" description="Helical" evidence="9">
    <location>
        <begin position="865"/>
        <end position="883"/>
    </location>
</feature>
<dbReference type="Pfam" id="PF00873">
    <property type="entry name" value="ACR_tran"/>
    <property type="match status" value="1"/>
</dbReference>
<dbReference type="Gene3D" id="3.30.70.1430">
    <property type="entry name" value="Multidrug efflux transporter AcrB pore domain"/>
    <property type="match status" value="2"/>
</dbReference>
<dbReference type="OrthoDB" id="9758234at2"/>
<dbReference type="GO" id="GO:0009636">
    <property type="term" value="P:response to toxic substance"/>
    <property type="evidence" value="ECO:0007669"/>
    <property type="project" value="UniProtKB-ARBA"/>
</dbReference>
<evidence type="ECO:0000256" key="6">
    <source>
        <dbReference type="ARBA" id="ARBA00022692"/>
    </source>
</evidence>
<feature type="transmembrane region" description="Helical" evidence="9">
    <location>
        <begin position="969"/>
        <end position="989"/>
    </location>
</feature>
<dbReference type="Gene3D" id="3.30.70.1320">
    <property type="entry name" value="Multidrug efflux transporter AcrB pore domain like"/>
    <property type="match status" value="1"/>
</dbReference>
<keyword evidence="7 9" id="KW-1133">Transmembrane helix</keyword>
<dbReference type="FunFam" id="1.20.1640.10:FF:000001">
    <property type="entry name" value="Efflux pump membrane transporter"/>
    <property type="match status" value="1"/>
</dbReference>
<feature type="transmembrane region" description="Helical" evidence="9">
    <location>
        <begin position="396"/>
        <end position="418"/>
    </location>
</feature>
<evidence type="ECO:0000313" key="11">
    <source>
        <dbReference type="EMBL" id="PWJ39160.1"/>
    </source>
</evidence>
<dbReference type="InterPro" id="IPR000731">
    <property type="entry name" value="SSD"/>
</dbReference>
<evidence type="ECO:0000256" key="1">
    <source>
        <dbReference type="ARBA" id="ARBA00004429"/>
    </source>
</evidence>
<evidence type="ECO:0000256" key="2">
    <source>
        <dbReference type="ARBA" id="ARBA00010942"/>
    </source>
</evidence>
<feature type="transmembrane region" description="Helical" evidence="9">
    <location>
        <begin position="539"/>
        <end position="556"/>
    </location>
</feature>
<dbReference type="Gene3D" id="3.30.2090.10">
    <property type="entry name" value="Multidrug efflux transporter AcrB TolC docking domain, DN and DC subdomains"/>
    <property type="match status" value="2"/>
</dbReference>
<dbReference type="PROSITE" id="PS50156">
    <property type="entry name" value="SSD"/>
    <property type="match status" value="1"/>
</dbReference>
<feature type="transmembrane region" description="Helical" evidence="9">
    <location>
        <begin position="12"/>
        <end position="33"/>
    </location>
</feature>
<evidence type="ECO:0000256" key="8">
    <source>
        <dbReference type="ARBA" id="ARBA00023136"/>
    </source>
</evidence>
<accession>A0A315Z7H8</accession>
<comment type="subcellular location">
    <subcellularLocation>
        <location evidence="1">Cell inner membrane</location>
        <topology evidence="1">Multi-pass membrane protein</topology>
    </subcellularLocation>
</comment>
<protein>
    <submittedName>
        <fullName evidence="11">Hydrophobe/amphiphile efflux-1 (HAE1) family protein</fullName>
    </submittedName>
</protein>
<feature type="transmembrane region" description="Helical" evidence="9">
    <location>
        <begin position="342"/>
        <end position="361"/>
    </location>
</feature>
<evidence type="ECO:0000313" key="12">
    <source>
        <dbReference type="Proteomes" id="UP000245535"/>
    </source>
</evidence>
<evidence type="ECO:0000259" key="10">
    <source>
        <dbReference type="PROSITE" id="PS50156"/>
    </source>
</evidence>
<dbReference type="PANTHER" id="PTHR32063">
    <property type="match status" value="1"/>
</dbReference>
<dbReference type="Gene3D" id="3.30.70.1440">
    <property type="entry name" value="Multidrug efflux transporter AcrB pore domain"/>
    <property type="match status" value="1"/>
</dbReference>
<dbReference type="SUPFAM" id="SSF82866">
    <property type="entry name" value="Multidrug efflux transporter AcrB transmembrane domain"/>
    <property type="match status" value="2"/>
</dbReference>
<dbReference type="InterPro" id="IPR001036">
    <property type="entry name" value="Acrflvin-R"/>
</dbReference>
<sequence length="1041" mass="113795">MNVSKFIDRPVLSMVISVLIVLVGVISLFLLPIEQYPDVTPPAVRIRAVYPGANAKTVTEAVATPIEQELNGAPNMIYMESKNTNNGGMTIMATFAVGSDPDLAAVEIQNRIKLAEARLPIDVVQNGIEIEKVSPNQLMTVSLISDDPRYDEVYLSNFTSINVLDVLRRTPGVGRVVNVGKRNYAMRIWVNPHLIASYGLTIKNITDAIKDQNRESAVGALGILPNKGNIDITLPITSQGRLSTTEQFGNIIIRTADDGSVIRIRDVARVELGASAYRDASSLNNGNAAMMDVFLLPGANAMEVSKYIKEKMKELSKSFPDGLDYVYSYDATQFIEASINEVYQTLFEAIFLVILVVYLSLQSWRAALVPTIAVPISLVGTFAVMLAFGFSLNTLTLLGLILAIGIVVDDAIVVVESVEQIMEEQKIGAREATHIAMKGLSGALIATSMVLAAVFIPVSFLAGITGELFRQFSVTIAVSVLISTIVALTLSPALCAIIMKPRTGKKNWLFRAIDQGLEYGNSKYTGLVKATINNHRRTLACFGVLIVLTAFIIKIVPSSFLPEEDQGWFTVEMELQEGTAFPRMSKVMDKANDFLLTLPEIEYVQSLKGRSNRIGGSEARGVLTVVLKQWEERSELRSLNEIIDVVRAEFQKYPEAIANISKPPVIPGLGTGGGFEFQLQDRSGGNFQNLMAASDTMMYYVRQSPMLQDVSTNLLPEIPMLYFDLDRDRARFLGIPLGEIFTTMKALLGSVYINDFNLFNRIYRVFLQADENYRLRPSDLNNFYVKADNGTMVPLSALGKAELSTGPGTITRFNLFNTSTFVGVPAAGYSSGQAMDELEDIADKHLPEGIGYEWSGVSYQEKQSAGQTGPIMLVVLLFVFLFLAAQYESWIIPIAVLLSMPVAVFGAFLGVWMRGLENDVYFQIGLVALIGLAAKNAILIVEFAKEKYESGSTLTEAALSAASLRFRPIVMTSLAFILGMIPLVTATGAGSASRHSIGTGVFAGMLVATSLGIVFVPLFYVVIGKMKEKWNKKLGKENTTK</sequence>
<dbReference type="AlphaFoldDB" id="A0A315Z7H8"/>
<evidence type="ECO:0000256" key="4">
    <source>
        <dbReference type="ARBA" id="ARBA00022475"/>
    </source>
</evidence>
<comment type="similarity">
    <text evidence="2">Belongs to the resistance-nodulation-cell division (RND) (TC 2.A.6) family.</text>
</comment>
<dbReference type="GO" id="GO:0005886">
    <property type="term" value="C:plasma membrane"/>
    <property type="evidence" value="ECO:0007669"/>
    <property type="project" value="UniProtKB-SubCell"/>
</dbReference>
<dbReference type="Gene3D" id="1.20.1640.10">
    <property type="entry name" value="Multidrug efflux transporter AcrB transmembrane domain"/>
    <property type="match status" value="2"/>
</dbReference>
<dbReference type="PRINTS" id="PR00702">
    <property type="entry name" value="ACRIFLAVINRP"/>
</dbReference>
<dbReference type="InterPro" id="IPR004764">
    <property type="entry name" value="MdtF-like"/>
</dbReference>
<comment type="caution">
    <text evidence="11">The sequence shown here is derived from an EMBL/GenBank/DDBJ whole genome shotgun (WGS) entry which is preliminary data.</text>
</comment>
<dbReference type="EMBL" id="QGDO01000006">
    <property type="protein sequence ID" value="PWJ39160.1"/>
    <property type="molecule type" value="Genomic_DNA"/>
</dbReference>
<evidence type="ECO:0000256" key="9">
    <source>
        <dbReference type="SAM" id="Phobius"/>
    </source>
</evidence>
<feature type="transmembrane region" description="Helical" evidence="9">
    <location>
        <begin position="920"/>
        <end position="941"/>
    </location>
</feature>
<keyword evidence="3" id="KW-0813">Transport</keyword>
<dbReference type="FunFam" id="3.30.70.1430:FF:000001">
    <property type="entry name" value="Efflux pump membrane transporter"/>
    <property type="match status" value="1"/>
</dbReference>
<feature type="transmembrane region" description="Helical" evidence="9">
    <location>
        <begin position="1001"/>
        <end position="1023"/>
    </location>
</feature>
<feature type="domain" description="SSD" evidence="10">
    <location>
        <begin position="367"/>
        <end position="497"/>
    </location>
</feature>
<keyword evidence="6 9" id="KW-0812">Transmembrane</keyword>
<feature type="transmembrane region" description="Helical" evidence="9">
    <location>
        <begin position="368"/>
        <end position="390"/>
    </location>
</feature>
<dbReference type="PANTHER" id="PTHR32063:SF13">
    <property type="entry name" value="MULTIDRUG EFFLUX PUMP SUBUNIT ACRB-RELATED"/>
    <property type="match status" value="1"/>
</dbReference>
<keyword evidence="8 9" id="KW-0472">Membrane</keyword>
<dbReference type="RefSeq" id="WP_109620943.1">
    <property type="nucleotide sequence ID" value="NZ_QGDO01000006.1"/>
</dbReference>
<evidence type="ECO:0000256" key="5">
    <source>
        <dbReference type="ARBA" id="ARBA00022519"/>
    </source>
</evidence>
<evidence type="ECO:0000256" key="3">
    <source>
        <dbReference type="ARBA" id="ARBA00022448"/>
    </source>
</evidence>
<name>A0A315Z7H8_SEDFL</name>
<dbReference type="Proteomes" id="UP000245535">
    <property type="component" value="Unassembled WGS sequence"/>
</dbReference>